<keyword evidence="1" id="KW-0812">Transmembrane</keyword>
<keyword evidence="1" id="KW-0472">Membrane</keyword>
<evidence type="ECO:0000313" key="2">
    <source>
        <dbReference type="EMBL" id="KAL2042687.1"/>
    </source>
</evidence>
<dbReference type="Proteomes" id="UP001590950">
    <property type="component" value="Unassembled WGS sequence"/>
</dbReference>
<keyword evidence="1" id="KW-1133">Transmembrane helix</keyword>
<evidence type="ECO:0000256" key="1">
    <source>
        <dbReference type="SAM" id="Phobius"/>
    </source>
</evidence>
<feature type="transmembrane region" description="Helical" evidence="1">
    <location>
        <begin position="21"/>
        <end position="40"/>
    </location>
</feature>
<sequence length="108" mass="11986">MQQKDRRGNRLTMASTSPKQLLALGNLGFYLLWCVSFLGGTPDDMDAVIKQGDFHGGRSLRSVYTSNTLLDARLTCLTAFYEPFSNALSSEPRLLFIDPNYVLSCTDA</sequence>
<protein>
    <submittedName>
        <fullName evidence="2">Uncharacterized protein</fullName>
    </submittedName>
</protein>
<comment type="caution">
    <text evidence="2">The sequence shown here is derived from an EMBL/GenBank/DDBJ whole genome shotgun (WGS) entry which is preliminary data.</text>
</comment>
<gene>
    <name evidence="2" type="ORF">N7G274_004446</name>
</gene>
<evidence type="ECO:0000313" key="3">
    <source>
        <dbReference type="Proteomes" id="UP001590950"/>
    </source>
</evidence>
<reference evidence="2 3" key="1">
    <citation type="submission" date="2024-09" db="EMBL/GenBank/DDBJ databases">
        <title>Rethinking Asexuality: The Enigmatic Case of Functional Sexual Genes in Lepraria (Stereocaulaceae).</title>
        <authorList>
            <person name="Doellman M."/>
            <person name="Sun Y."/>
            <person name="Barcenas-Pena A."/>
            <person name="Lumbsch H.T."/>
            <person name="Grewe F."/>
        </authorList>
    </citation>
    <scope>NUCLEOTIDE SEQUENCE [LARGE SCALE GENOMIC DNA]</scope>
    <source>
        <strain evidence="2 3">Mercado 3170</strain>
    </source>
</reference>
<name>A0ABR4A9Y1_9LECA</name>
<organism evidence="2 3">
    <name type="scientific">Stereocaulon virgatum</name>
    <dbReference type="NCBI Taxonomy" id="373712"/>
    <lineage>
        <taxon>Eukaryota</taxon>
        <taxon>Fungi</taxon>
        <taxon>Dikarya</taxon>
        <taxon>Ascomycota</taxon>
        <taxon>Pezizomycotina</taxon>
        <taxon>Lecanoromycetes</taxon>
        <taxon>OSLEUM clade</taxon>
        <taxon>Lecanoromycetidae</taxon>
        <taxon>Lecanorales</taxon>
        <taxon>Lecanorineae</taxon>
        <taxon>Stereocaulaceae</taxon>
        <taxon>Stereocaulon</taxon>
    </lineage>
</organism>
<keyword evidence="3" id="KW-1185">Reference proteome</keyword>
<proteinExistence type="predicted"/>
<accession>A0ABR4A9Y1</accession>
<dbReference type="EMBL" id="JBEFKJ010000013">
    <property type="protein sequence ID" value="KAL2042687.1"/>
    <property type="molecule type" value="Genomic_DNA"/>
</dbReference>